<dbReference type="Pfam" id="PF07818">
    <property type="entry name" value="HCNGP"/>
    <property type="match status" value="1"/>
</dbReference>
<dbReference type="EMBL" id="KZ355026">
    <property type="protein sequence ID" value="PIO60662.1"/>
    <property type="molecule type" value="Genomic_DNA"/>
</dbReference>
<dbReference type="Proteomes" id="UP000230423">
    <property type="component" value="Unassembled WGS sequence"/>
</dbReference>
<name>A0A2G9TT69_TELCI</name>
<feature type="region of interest" description="Disordered" evidence="1">
    <location>
        <begin position="257"/>
        <end position="303"/>
    </location>
</feature>
<dbReference type="PANTHER" id="PTHR13464:SF0">
    <property type="entry name" value="SAP30-BINDING PROTEIN"/>
    <property type="match status" value="1"/>
</dbReference>
<feature type="compositionally biased region" description="Low complexity" evidence="1">
    <location>
        <begin position="283"/>
        <end position="303"/>
    </location>
</feature>
<feature type="region of interest" description="Disordered" evidence="1">
    <location>
        <begin position="1"/>
        <end position="196"/>
    </location>
</feature>
<feature type="compositionally biased region" description="Basic and acidic residues" evidence="1">
    <location>
        <begin position="44"/>
        <end position="64"/>
    </location>
</feature>
<dbReference type="PANTHER" id="PTHR13464">
    <property type="entry name" value="TRANSCRIPTIONAL REGULATOR PROTEIN HCNGP"/>
    <property type="match status" value="1"/>
</dbReference>
<dbReference type="GO" id="GO:0005634">
    <property type="term" value="C:nucleus"/>
    <property type="evidence" value="ECO:0007669"/>
    <property type="project" value="TreeGrafter"/>
</dbReference>
<gene>
    <name evidence="2" type="ORF">TELCIR_17836</name>
</gene>
<dbReference type="AlphaFoldDB" id="A0A2G9TT69"/>
<reference evidence="2 3" key="1">
    <citation type="submission" date="2015-09" db="EMBL/GenBank/DDBJ databases">
        <title>Draft genome of the parasitic nematode Teladorsagia circumcincta isolate WARC Sus (inbred).</title>
        <authorList>
            <person name="Mitreva M."/>
        </authorList>
    </citation>
    <scope>NUCLEOTIDE SEQUENCE [LARGE SCALE GENOMIC DNA]</scope>
    <source>
        <strain evidence="2 3">S</strain>
    </source>
</reference>
<evidence type="ECO:0000313" key="2">
    <source>
        <dbReference type="EMBL" id="PIO60662.1"/>
    </source>
</evidence>
<evidence type="ECO:0000313" key="3">
    <source>
        <dbReference type="Proteomes" id="UP000230423"/>
    </source>
</evidence>
<evidence type="ECO:0000256" key="1">
    <source>
        <dbReference type="SAM" id="MobiDB-lite"/>
    </source>
</evidence>
<organism evidence="2 3">
    <name type="scientific">Teladorsagia circumcincta</name>
    <name type="common">Brown stomach worm</name>
    <name type="synonym">Ostertagia circumcincta</name>
    <dbReference type="NCBI Taxonomy" id="45464"/>
    <lineage>
        <taxon>Eukaryota</taxon>
        <taxon>Metazoa</taxon>
        <taxon>Ecdysozoa</taxon>
        <taxon>Nematoda</taxon>
        <taxon>Chromadorea</taxon>
        <taxon>Rhabditida</taxon>
        <taxon>Rhabditina</taxon>
        <taxon>Rhabditomorpha</taxon>
        <taxon>Strongyloidea</taxon>
        <taxon>Trichostrongylidae</taxon>
        <taxon>Teladorsagia</taxon>
    </lineage>
</organism>
<keyword evidence="3" id="KW-1185">Reference proteome</keyword>
<feature type="compositionally biased region" description="Basic and acidic residues" evidence="1">
    <location>
        <begin position="130"/>
        <end position="148"/>
    </location>
</feature>
<protein>
    <submittedName>
        <fullName evidence="2">HCNGP-like protein</fullName>
    </submittedName>
</protein>
<accession>A0A2G9TT69</accession>
<proteinExistence type="predicted"/>
<sequence>MNTLADYGDESDEESPRRRSFNMERSNGLGEVPAATISQANVEDSPKVRNTDSDHSPPLKRDSDAMFDDDMMFDEPRRYASFSDTSDRSESTEFREPPPPKRKEYHSPSPSLPTPSSKMHQKSDTDDENERLIDMALEEGRNALKQVEDGASTGSGGWTPRPYDSPLHGIELEADSKPMDTPPHQDVSIPPAPTTECDPELVQIFYKHFERKAAGIDVNISVQERKDFQNPSSYEQLILNFGINEVAEDQRKYMDSLNAAKHSSKHASGASKHAPGATKSAPGAAKSSVGASHSSAAVSKKKP</sequence>
<dbReference type="InterPro" id="IPR012479">
    <property type="entry name" value="SAP30BP"/>
</dbReference>
<dbReference type="OrthoDB" id="1714508at2759"/>
<feature type="compositionally biased region" description="Basic and acidic residues" evidence="1">
    <location>
        <begin position="85"/>
        <end position="106"/>
    </location>
</feature>
<dbReference type="GO" id="GO:0006355">
    <property type="term" value="P:regulation of DNA-templated transcription"/>
    <property type="evidence" value="ECO:0007669"/>
    <property type="project" value="InterPro"/>
</dbReference>